<keyword evidence="1" id="KW-0489">Methyltransferase</keyword>
<dbReference type="AlphaFoldDB" id="X0USK3"/>
<evidence type="ECO:0000259" key="3">
    <source>
        <dbReference type="Pfam" id="PF01555"/>
    </source>
</evidence>
<protein>
    <recommendedName>
        <fullName evidence="3">DNA methylase N-4/N-6 domain-containing protein</fullName>
    </recommendedName>
</protein>
<dbReference type="Pfam" id="PF01555">
    <property type="entry name" value="N6_N4_Mtase"/>
    <property type="match status" value="1"/>
</dbReference>
<dbReference type="GO" id="GO:0003677">
    <property type="term" value="F:DNA binding"/>
    <property type="evidence" value="ECO:0007669"/>
    <property type="project" value="InterPro"/>
</dbReference>
<dbReference type="GO" id="GO:0032259">
    <property type="term" value="P:methylation"/>
    <property type="evidence" value="ECO:0007669"/>
    <property type="project" value="UniProtKB-KW"/>
</dbReference>
<evidence type="ECO:0000313" key="4">
    <source>
        <dbReference type="EMBL" id="GAG03278.1"/>
    </source>
</evidence>
<name>X0USK3_9ZZZZ</name>
<dbReference type="PRINTS" id="PR00508">
    <property type="entry name" value="S21N4MTFRASE"/>
</dbReference>
<keyword evidence="2" id="KW-0808">Transferase</keyword>
<dbReference type="InterPro" id="IPR029063">
    <property type="entry name" value="SAM-dependent_MTases_sf"/>
</dbReference>
<evidence type="ECO:0000256" key="1">
    <source>
        <dbReference type="ARBA" id="ARBA00022603"/>
    </source>
</evidence>
<evidence type="ECO:0000256" key="2">
    <source>
        <dbReference type="ARBA" id="ARBA00022679"/>
    </source>
</evidence>
<dbReference type="InterPro" id="IPR001091">
    <property type="entry name" value="RM_Methyltransferase"/>
</dbReference>
<dbReference type="PANTHER" id="PTHR13370">
    <property type="entry name" value="RNA METHYLASE-RELATED"/>
    <property type="match status" value="1"/>
</dbReference>
<dbReference type="Gene3D" id="3.40.50.150">
    <property type="entry name" value="Vaccinia Virus protein VP39"/>
    <property type="match status" value="1"/>
</dbReference>
<gene>
    <name evidence="4" type="ORF">S01H1_34390</name>
</gene>
<dbReference type="InterPro" id="IPR002941">
    <property type="entry name" value="DNA_methylase_N4/N6"/>
</dbReference>
<proteinExistence type="predicted"/>
<dbReference type="GO" id="GO:0008170">
    <property type="term" value="F:N-methyltransferase activity"/>
    <property type="evidence" value="ECO:0007669"/>
    <property type="project" value="InterPro"/>
</dbReference>
<feature type="non-terminal residue" evidence="4">
    <location>
        <position position="1"/>
    </location>
</feature>
<comment type="caution">
    <text evidence="4">The sequence shown here is derived from an EMBL/GenBank/DDBJ whole genome shotgun (WGS) entry which is preliminary data.</text>
</comment>
<feature type="domain" description="DNA methylase N-4/N-6" evidence="3">
    <location>
        <begin position="9"/>
        <end position="232"/>
    </location>
</feature>
<dbReference type="SUPFAM" id="SSF53335">
    <property type="entry name" value="S-adenosyl-L-methionine-dependent methyltransferases"/>
    <property type="match status" value="1"/>
</dbReference>
<dbReference type="PANTHER" id="PTHR13370:SF3">
    <property type="entry name" value="TRNA (GUANINE(10)-N2)-METHYLTRANSFERASE HOMOLOG"/>
    <property type="match status" value="1"/>
</dbReference>
<sequence>QLLGMPWRIAIAMQGSGWILRNAIVWHKPNPMPSSVKDRLNNTYEFIFHFVKSRKYYYDLDAIREKRAFGYDKEIIYDGKNPHCTSKKITKEDRNRIRDRGLSEGFKYETAYNNPSGKNPGDVIKQKSESGIYAIGGKHSGYFNADGSPRFNPIGSNPGDFMQICTQPFPEAHFAVYPEAICIKPIKSSCPKDGIVLDPFVGSGTTMKVARDLGRSSIGIEINPEYVEIIKKRMGWKHHTLVKNWEIIT</sequence>
<organism evidence="4">
    <name type="scientific">marine sediment metagenome</name>
    <dbReference type="NCBI Taxonomy" id="412755"/>
    <lineage>
        <taxon>unclassified sequences</taxon>
        <taxon>metagenomes</taxon>
        <taxon>ecological metagenomes</taxon>
    </lineage>
</organism>
<dbReference type="EMBL" id="BARS01021407">
    <property type="protein sequence ID" value="GAG03278.1"/>
    <property type="molecule type" value="Genomic_DNA"/>
</dbReference>
<reference evidence="4" key="1">
    <citation type="journal article" date="2014" name="Front. Microbiol.">
        <title>High frequency of phylogenetically diverse reductive dehalogenase-homologous genes in deep subseafloor sedimentary metagenomes.</title>
        <authorList>
            <person name="Kawai M."/>
            <person name="Futagami T."/>
            <person name="Toyoda A."/>
            <person name="Takaki Y."/>
            <person name="Nishi S."/>
            <person name="Hori S."/>
            <person name="Arai W."/>
            <person name="Tsubouchi T."/>
            <person name="Morono Y."/>
            <person name="Uchiyama I."/>
            <person name="Ito T."/>
            <person name="Fujiyama A."/>
            <person name="Inagaki F."/>
            <person name="Takami H."/>
        </authorList>
    </citation>
    <scope>NUCLEOTIDE SEQUENCE</scope>
    <source>
        <strain evidence="4">Expedition CK06-06</strain>
    </source>
</reference>
<accession>X0USK3</accession>
<dbReference type="GO" id="GO:0005737">
    <property type="term" value="C:cytoplasm"/>
    <property type="evidence" value="ECO:0007669"/>
    <property type="project" value="TreeGrafter"/>
</dbReference>